<keyword evidence="6" id="KW-0804">Transcription</keyword>
<feature type="binding site" evidence="7">
    <location>
        <position position="145"/>
    </location>
    <ligand>
        <name>Zn(2+)</name>
        <dbReference type="ChEBI" id="CHEBI:29105"/>
    </ligand>
</feature>
<keyword evidence="10" id="KW-1185">Reference proteome</keyword>
<dbReference type="GO" id="GO:0000976">
    <property type="term" value="F:transcription cis-regulatory region binding"/>
    <property type="evidence" value="ECO:0007669"/>
    <property type="project" value="TreeGrafter"/>
</dbReference>
<dbReference type="GO" id="GO:1900376">
    <property type="term" value="P:regulation of secondary metabolite biosynthetic process"/>
    <property type="evidence" value="ECO:0007669"/>
    <property type="project" value="TreeGrafter"/>
</dbReference>
<dbReference type="SUPFAM" id="SSF46785">
    <property type="entry name" value="Winged helix' DNA-binding domain"/>
    <property type="match status" value="1"/>
</dbReference>
<keyword evidence="2" id="KW-0678">Repressor</keyword>
<sequence>MTQKTDTQNRLKQVLAHLKSLGKRLTPQRIAIIKAIIDHPGHPTAEQIHQAILPHYPTVSLATVYKTINLLKAADEILDLEFHDYGSRYDARRPHPHPHLICTRCGVIMDTELADIETLTDGLARKAGFSASSFRLDIFGLCPKCTQK</sequence>
<accession>A0A7J0BRE4</accession>
<dbReference type="InterPro" id="IPR043135">
    <property type="entry name" value="Fur_C"/>
</dbReference>
<keyword evidence="7" id="KW-0479">Metal-binding</keyword>
<evidence type="ECO:0000313" key="9">
    <source>
        <dbReference type="EMBL" id="GFM36259.1"/>
    </source>
</evidence>
<evidence type="ECO:0000256" key="4">
    <source>
        <dbReference type="ARBA" id="ARBA00023015"/>
    </source>
</evidence>
<comment type="cofactor">
    <cofactor evidence="8">
        <name>Mn(2+)</name>
        <dbReference type="ChEBI" id="CHEBI:29035"/>
    </cofactor>
    <cofactor evidence="8">
        <name>Fe(2+)</name>
        <dbReference type="ChEBI" id="CHEBI:29033"/>
    </cofactor>
    <text evidence="8">Binds 1 Mn(2+) or Fe(2+) ion per subunit.</text>
</comment>
<keyword evidence="5" id="KW-0238">DNA-binding</keyword>
<evidence type="ECO:0000256" key="3">
    <source>
        <dbReference type="ARBA" id="ARBA00022833"/>
    </source>
</evidence>
<dbReference type="InterPro" id="IPR002481">
    <property type="entry name" value="FUR"/>
</dbReference>
<dbReference type="GO" id="GO:0008270">
    <property type="term" value="F:zinc ion binding"/>
    <property type="evidence" value="ECO:0007669"/>
    <property type="project" value="TreeGrafter"/>
</dbReference>
<comment type="caution">
    <text evidence="9">The sequence shown here is derived from an EMBL/GenBank/DDBJ whole genome shotgun (WGS) entry which is preliminary data.</text>
</comment>
<evidence type="ECO:0000313" key="10">
    <source>
        <dbReference type="Proteomes" id="UP000503820"/>
    </source>
</evidence>
<evidence type="ECO:0000256" key="5">
    <source>
        <dbReference type="ARBA" id="ARBA00023125"/>
    </source>
</evidence>
<dbReference type="Gene3D" id="1.10.10.10">
    <property type="entry name" value="Winged helix-like DNA-binding domain superfamily/Winged helix DNA-binding domain"/>
    <property type="match status" value="1"/>
</dbReference>
<dbReference type="RefSeq" id="WP_174408944.1">
    <property type="nucleotide sequence ID" value="NZ_BLVP01000004.1"/>
</dbReference>
<dbReference type="CDD" id="cd07153">
    <property type="entry name" value="Fur_like"/>
    <property type="match status" value="1"/>
</dbReference>
<dbReference type="Pfam" id="PF01475">
    <property type="entry name" value="FUR"/>
    <property type="match status" value="1"/>
</dbReference>
<dbReference type="PANTHER" id="PTHR33202:SF7">
    <property type="entry name" value="FERRIC UPTAKE REGULATION PROTEIN"/>
    <property type="match status" value="1"/>
</dbReference>
<keyword evidence="4" id="KW-0805">Transcription regulation</keyword>
<gene>
    <name evidence="9" type="ORF">DSM19430T_09430</name>
</gene>
<dbReference type="Proteomes" id="UP000503820">
    <property type="component" value="Unassembled WGS sequence"/>
</dbReference>
<comment type="cofactor">
    <cofactor evidence="7">
        <name>Zn(2+)</name>
        <dbReference type="ChEBI" id="CHEBI:29105"/>
    </cofactor>
    <text evidence="7">Binds 1 zinc ion per subunit.</text>
</comment>
<dbReference type="AlphaFoldDB" id="A0A7J0BRE4"/>
<evidence type="ECO:0000256" key="8">
    <source>
        <dbReference type="PIRSR" id="PIRSR602481-2"/>
    </source>
</evidence>
<evidence type="ECO:0000256" key="1">
    <source>
        <dbReference type="ARBA" id="ARBA00007957"/>
    </source>
</evidence>
<dbReference type="InterPro" id="IPR036390">
    <property type="entry name" value="WH_DNA-bd_sf"/>
</dbReference>
<feature type="binding site" evidence="7">
    <location>
        <position position="105"/>
    </location>
    <ligand>
        <name>Zn(2+)</name>
        <dbReference type="ChEBI" id="CHEBI:29105"/>
    </ligand>
</feature>
<proteinExistence type="inferred from homology"/>
<evidence type="ECO:0000256" key="6">
    <source>
        <dbReference type="ARBA" id="ARBA00023163"/>
    </source>
</evidence>
<dbReference type="GO" id="GO:0045892">
    <property type="term" value="P:negative regulation of DNA-templated transcription"/>
    <property type="evidence" value="ECO:0007669"/>
    <property type="project" value="TreeGrafter"/>
</dbReference>
<organism evidence="9 10">
    <name type="scientific">Desulfovibrio psychrotolerans</name>
    <dbReference type="NCBI Taxonomy" id="415242"/>
    <lineage>
        <taxon>Bacteria</taxon>
        <taxon>Pseudomonadati</taxon>
        <taxon>Thermodesulfobacteriota</taxon>
        <taxon>Desulfovibrionia</taxon>
        <taxon>Desulfovibrionales</taxon>
        <taxon>Desulfovibrionaceae</taxon>
        <taxon>Desulfovibrio</taxon>
    </lineage>
</organism>
<evidence type="ECO:0000256" key="7">
    <source>
        <dbReference type="PIRSR" id="PIRSR602481-1"/>
    </source>
</evidence>
<dbReference type="EMBL" id="BLVP01000004">
    <property type="protein sequence ID" value="GFM36259.1"/>
    <property type="molecule type" value="Genomic_DNA"/>
</dbReference>
<feature type="binding site" evidence="8">
    <location>
        <position position="117"/>
    </location>
    <ligand>
        <name>Fe cation</name>
        <dbReference type="ChEBI" id="CHEBI:24875"/>
    </ligand>
</feature>
<protein>
    <submittedName>
        <fullName evidence="9">Transcriptional repressor</fullName>
    </submittedName>
</protein>
<keyword evidence="8" id="KW-0408">Iron</keyword>
<feature type="binding site" evidence="7">
    <location>
        <position position="102"/>
    </location>
    <ligand>
        <name>Zn(2+)</name>
        <dbReference type="ChEBI" id="CHEBI:29105"/>
    </ligand>
</feature>
<reference evidence="9 10" key="1">
    <citation type="submission" date="2020-05" db="EMBL/GenBank/DDBJ databases">
        <title>Draft genome sequence of Desulfovibrio psychrotolerans JS1T.</title>
        <authorList>
            <person name="Ueno A."/>
            <person name="Tamazawa S."/>
            <person name="Tamamura S."/>
            <person name="Murakami T."/>
            <person name="Kiyama T."/>
            <person name="Inomata H."/>
            <person name="Amano Y."/>
            <person name="Miyakawa K."/>
            <person name="Tamaki H."/>
            <person name="Naganuma T."/>
            <person name="Kaneko K."/>
        </authorList>
    </citation>
    <scope>NUCLEOTIDE SEQUENCE [LARGE SCALE GENOMIC DNA]</scope>
    <source>
        <strain evidence="9 10">JS1</strain>
    </source>
</reference>
<dbReference type="GO" id="GO:0003700">
    <property type="term" value="F:DNA-binding transcription factor activity"/>
    <property type="evidence" value="ECO:0007669"/>
    <property type="project" value="InterPro"/>
</dbReference>
<evidence type="ECO:0000256" key="2">
    <source>
        <dbReference type="ARBA" id="ARBA00022491"/>
    </source>
</evidence>
<keyword evidence="3 7" id="KW-0862">Zinc</keyword>
<dbReference type="PANTHER" id="PTHR33202">
    <property type="entry name" value="ZINC UPTAKE REGULATION PROTEIN"/>
    <property type="match status" value="1"/>
</dbReference>
<dbReference type="Gene3D" id="3.30.1490.190">
    <property type="match status" value="1"/>
</dbReference>
<feature type="binding site" evidence="7">
    <location>
        <position position="142"/>
    </location>
    <ligand>
        <name>Zn(2+)</name>
        <dbReference type="ChEBI" id="CHEBI:29105"/>
    </ligand>
</feature>
<name>A0A7J0BRE4_9BACT</name>
<dbReference type="InterPro" id="IPR036388">
    <property type="entry name" value="WH-like_DNA-bd_sf"/>
</dbReference>
<comment type="similarity">
    <text evidence="1">Belongs to the Fur family.</text>
</comment>